<comment type="catalytic activity">
    <reaction evidence="7">
        <text>a 2'-deoxycytidine in DNA + S-adenosyl-L-methionine = a 5-methyl-2'-deoxycytidine in DNA + S-adenosyl-L-homocysteine + H(+)</text>
        <dbReference type="Rhea" id="RHEA:13681"/>
        <dbReference type="Rhea" id="RHEA-COMP:11369"/>
        <dbReference type="Rhea" id="RHEA-COMP:11370"/>
        <dbReference type="ChEBI" id="CHEBI:15378"/>
        <dbReference type="ChEBI" id="CHEBI:57856"/>
        <dbReference type="ChEBI" id="CHEBI:59789"/>
        <dbReference type="ChEBI" id="CHEBI:85452"/>
        <dbReference type="ChEBI" id="CHEBI:85454"/>
        <dbReference type="EC" id="2.1.1.37"/>
    </reaction>
</comment>
<dbReference type="OrthoDB" id="9813719at2"/>
<dbReference type="STRING" id="930146.SAMN05192533_102310"/>
<dbReference type="GO" id="GO:0009307">
    <property type="term" value="P:DNA restriction-modification system"/>
    <property type="evidence" value="ECO:0007669"/>
    <property type="project" value="UniProtKB-KW"/>
</dbReference>
<feature type="compositionally biased region" description="Basic residues" evidence="8">
    <location>
        <begin position="366"/>
        <end position="378"/>
    </location>
</feature>
<dbReference type="InterPro" id="IPR029063">
    <property type="entry name" value="SAM-dependent_MTases_sf"/>
</dbReference>
<dbReference type="AlphaFoldDB" id="A0A1H7XPW3"/>
<evidence type="ECO:0000313" key="10">
    <source>
        <dbReference type="Proteomes" id="UP000198553"/>
    </source>
</evidence>
<dbReference type="Proteomes" id="UP000198553">
    <property type="component" value="Unassembled WGS sequence"/>
</dbReference>
<dbReference type="RefSeq" id="WP_090741435.1">
    <property type="nucleotide sequence ID" value="NZ_FOBW01000002.1"/>
</dbReference>
<evidence type="ECO:0000256" key="7">
    <source>
        <dbReference type="RuleBase" id="RU000417"/>
    </source>
</evidence>
<gene>
    <name evidence="9" type="ORF">SAMN05192533_102310</name>
</gene>
<feature type="region of interest" description="Disordered" evidence="8">
    <location>
        <begin position="364"/>
        <end position="395"/>
    </location>
</feature>
<keyword evidence="1 5" id="KW-0489">Methyltransferase</keyword>
<dbReference type="EMBL" id="FOBW01000002">
    <property type="protein sequence ID" value="SEM35830.1"/>
    <property type="molecule type" value="Genomic_DNA"/>
</dbReference>
<comment type="similarity">
    <text evidence="5 6">Belongs to the class I-like SAM-binding methyltransferase superfamily. C5-methyltransferase family.</text>
</comment>
<evidence type="ECO:0000256" key="6">
    <source>
        <dbReference type="RuleBase" id="RU000416"/>
    </source>
</evidence>
<dbReference type="InterPro" id="IPR050390">
    <property type="entry name" value="C5-Methyltransferase"/>
</dbReference>
<keyword evidence="10" id="KW-1185">Reference proteome</keyword>
<evidence type="ECO:0000313" key="9">
    <source>
        <dbReference type="EMBL" id="SEM35830.1"/>
    </source>
</evidence>
<name>A0A1H7XPW3_9BACI</name>
<keyword evidence="3 5" id="KW-0949">S-adenosyl-L-methionine</keyword>
<dbReference type="InterPro" id="IPR001525">
    <property type="entry name" value="C5_MeTfrase"/>
</dbReference>
<feature type="active site" evidence="5">
    <location>
        <position position="87"/>
    </location>
</feature>
<keyword evidence="2 5" id="KW-0808">Transferase</keyword>
<protein>
    <recommendedName>
        <fullName evidence="7">Cytosine-specific methyltransferase</fullName>
        <ecNumber evidence="7">2.1.1.37</ecNumber>
    </recommendedName>
</protein>
<dbReference type="PANTHER" id="PTHR10629">
    <property type="entry name" value="CYTOSINE-SPECIFIC METHYLTRANSFERASE"/>
    <property type="match status" value="1"/>
</dbReference>
<dbReference type="InterPro" id="IPR018117">
    <property type="entry name" value="C5_DNA_meth_AS"/>
</dbReference>
<organism evidence="9 10">
    <name type="scientific">Mesobacillus persicus</name>
    <dbReference type="NCBI Taxonomy" id="930146"/>
    <lineage>
        <taxon>Bacteria</taxon>
        <taxon>Bacillati</taxon>
        <taxon>Bacillota</taxon>
        <taxon>Bacilli</taxon>
        <taxon>Bacillales</taxon>
        <taxon>Bacillaceae</taxon>
        <taxon>Mesobacillus</taxon>
    </lineage>
</organism>
<dbReference type="PRINTS" id="PR00105">
    <property type="entry name" value="C5METTRFRASE"/>
</dbReference>
<evidence type="ECO:0000256" key="4">
    <source>
        <dbReference type="ARBA" id="ARBA00022747"/>
    </source>
</evidence>
<dbReference type="CDD" id="cd00315">
    <property type="entry name" value="Cyt_C5_DNA_methylase"/>
    <property type="match status" value="1"/>
</dbReference>
<reference evidence="10" key="1">
    <citation type="submission" date="2016-10" db="EMBL/GenBank/DDBJ databases">
        <authorList>
            <person name="Varghese N."/>
            <person name="Submissions S."/>
        </authorList>
    </citation>
    <scope>NUCLEOTIDE SEQUENCE [LARGE SCALE GENOMIC DNA]</scope>
    <source>
        <strain evidence="10">B48,IBRC-M 10115,DSM 25386,CECT 8001</strain>
    </source>
</reference>
<accession>A0A1H7XPW3</accession>
<proteinExistence type="inferred from homology"/>
<dbReference type="Pfam" id="PF00145">
    <property type="entry name" value="DNA_methylase"/>
    <property type="match status" value="1"/>
</dbReference>
<dbReference type="PROSITE" id="PS51679">
    <property type="entry name" value="SAM_MT_C5"/>
    <property type="match status" value="1"/>
</dbReference>
<evidence type="ECO:0000256" key="1">
    <source>
        <dbReference type="ARBA" id="ARBA00022603"/>
    </source>
</evidence>
<evidence type="ECO:0000256" key="8">
    <source>
        <dbReference type="SAM" id="MobiDB-lite"/>
    </source>
</evidence>
<dbReference type="EC" id="2.1.1.37" evidence="7"/>
<sequence>MIFRKGELFCGPGGLSLGAKMVEVKDENNTLYKVEHAWANDYHEDTCKTFRHNICPDKPETVFFGDVKELDIKSLPPIDAFAFGFPCNDFSLVGETKGLEGEYGGLYSYGIKVLKHHKPKWFIAENVGGLESANEGKAFIQILTEMERAGYTITPHKYKFEEYGVPQARHRIIIVGFRKDLGLRFEVPKAPFKNKKDWKSSKQALENPPIPEDALNHEFTRHDKKVIEMLSHINPGDNCWVDYLPEHLRLNVKKTKMSNIYRRLHPETPAYTVTGSGGGGTHMYHYEEPRALTNRERARLQTFPDWYEFIGGKESARKQIGMAVPVEGAKIIVEAILKTYAKIPYETEPARWDEEYIQNMVTTGEKKKRKGSTRKTKKKNEVDENQQAFQLEESK</sequence>
<dbReference type="PANTHER" id="PTHR10629:SF52">
    <property type="entry name" value="DNA (CYTOSINE-5)-METHYLTRANSFERASE 1"/>
    <property type="match status" value="1"/>
</dbReference>
<dbReference type="GO" id="GO:0003677">
    <property type="term" value="F:DNA binding"/>
    <property type="evidence" value="ECO:0007669"/>
    <property type="project" value="TreeGrafter"/>
</dbReference>
<evidence type="ECO:0000256" key="5">
    <source>
        <dbReference type="PROSITE-ProRule" id="PRU01016"/>
    </source>
</evidence>
<dbReference type="GO" id="GO:0044027">
    <property type="term" value="P:negative regulation of gene expression via chromosomal CpG island methylation"/>
    <property type="evidence" value="ECO:0007669"/>
    <property type="project" value="TreeGrafter"/>
</dbReference>
<dbReference type="SUPFAM" id="SSF53335">
    <property type="entry name" value="S-adenosyl-L-methionine-dependent methyltransferases"/>
    <property type="match status" value="1"/>
</dbReference>
<keyword evidence="4" id="KW-0680">Restriction system</keyword>
<dbReference type="NCBIfam" id="TIGR00675">
    <property type="entry name" value="dcm"/>
    <property type="match status" value="1"/>
</dbReference>
<dbReference type="PROSITE" id="PS00094">
    <property type="entry name" value="C5_MTASE_1"/>
    <property type="match status" value="1"/>
</dbReference>
<dbReference type="Gene3D" id="3.90.120.10">
    <property type="entry name" value="DNA Methylase, subunit A, domain 2"/>
    <property type="match status" value="1"/>
</dbReference>
<evidence type="ECO:0000256" key="3">
    <source>
        <dbReference type="ARBA" id="ARBA00022691"/>
    </source>
</evidence>
<dbReference type="Gene3D" id="3.40.50.150">
    <property type="entry name" value="Vaccinia Virus protein VP39"/>
    <property type="match status" value="1"/>
</dbReference>
<dbReference type="GO" id="GO:0003886">
    <property type="term" value="F:DNA (cytosine-5-)-methyltransferase activity"/>
    <property type="evidence" value="ECO:0007669"/>
    <property type="project" value="UniProtKB-EC"/>
</dbReference>
<dbReference type="GO" id="GO:0032259">
    <property type="term" value="P:methylation"/>
    <property type="evidence" value="ECO:0007669"/>
    <property type="project" value="UniProtKB-KW"/>
</dbReference>
<evidence type="ECO:0000256" key="2">
    <source>
        <dbReference type="ARBA" id="ARBA00022679"/>
    </source>
</evidence>